<dbReference type="EMBL" id="KZ805508">
    <property type="protein sequence ID" value="PVH95097.1"/>
    <property type="molecule type" value="Genomic_DNA"/>
</dbReference>
<dbReference type="InterPro" id="IPR036291">
    <property type="entry name" value="NAD(P)-bd_dom_sf"/>
</dbReference>
<dbReference type="GO" id="GO:0016616">
    <property type="term" value="F:oxidoreductase activity, acting on the CH-OH group of donors, NAD or NADP as acceptor"/>
    <property type="evidence" value="ECO:0007669"/>
    <property type="project" value="UniProtKB-ARBA"/>
</dbReference>
<dbReference type="SUPFAM" id="SSF51735">
    <property type="entry name" value="NAD(P)-binding Rossmann-fold domains"/>
    <property type="match status" value="1"/>
</dbReference>
<dbReference type="InterPro" id="IPR002347">
    <property type="entry name" value="SDR_fam"/>
</dbReference>
<keyword evidence="2" id="KW-0560">Oxidoreductase</keyword>
<dbReference type="OrthoDB" id="1933717at2759"/>
<reference evidence="3 4" key="1">
    <citation type="journal article" date="2018" name="Sci. Rep.">
        <title>Comparative genomics provides insights into the lifestyle and reveals functional heterogeneity of dark septate endophytic fungi.</title>
        <authorList>
            <person name="Knapp D.G."/>
            <person name="Nemeth J.B."/>
            <person name="Barry K."/>
            <person name="Hainaut M."/>
            <person name="Henrissat B."/>
            <person name="Johnson J."/>
            <person name="Kuo A."/>
            <person name="Lim J.H.P."/>
            <person name="Lipzen A."/>
            <person name="Nolan M."/>
            <person name="Ohm R.A."/>
            <person name="Tamas L."/>
            <person name="Grigoriev I.V."/>
            <person name="Spatafora J.W."/>
            <person name="Nagy L.G."/>
            <person name="Kovacs G.M."/>
        </authorList>
    </citation>
    <scope>NUCLEOTIDE SEQUENCE [LARGE SCALE GENOMIC DNA]</scope>
    <source>
        <strain evidence="3 4">DSE2036</strain>
    </source>
</reference>
<sequence length="214" mass="23260">MASKVILITGANTGIGYEIVRALCSSSHAYDIIVGGRSPTKLSPIQIDIESDDSINNAFGEVQSKFGKLDILVNNAGAQFDQLVKQGKLSEREAWNQSWNVNTSSTQVMTSTFIPLLLQASDPRLLFITSGTSTLAGSENQALAPGFGVPAYRSAKTDMNMLMREWHKNLHEDGVKKMGAGNPEIAGSFFRRVIEGERDSDVGKVINKDGIQPW</sequence>
<evidence type="ECO:0000256" key="2">
    <source>
        <dbReference type="ARBA" id="ARBA00023002"/>
    </source>
</evidence>
<dbReference type="Gene3D" id="3.40.50.720">
    <property type="entry name" value="NAD(P)-binding Rossmann-like Domain"/>
    <property type="match status" value="1"/>
</dbReference>
<organism evidence="3 4">
    <name type="scientific">Periconia macrospinosa</name>
    <dbReference type="NCBI Taxonomy" id="97972"/>
    <lineage>
        <taxon>Eukaryota</taxon>
        <taxon>Fungi</taxon>
        <taxon>Dikarya</taxon>
        <taxon>Ascomycota</taxon>
        <taxon>Pezizomycotina</taxon>
        <taxon>Dothideomycetes</taxon>
        <taxon>Pleosporomycetidae</taxon>
        <taxon>Pleosporales</taxon>
        <taxon>Massarineae</taxon>
        <taxon>Periconiaceae</taxon>
        <taxon>Periconia</taxon>
    </lineage>
</organism>
<dbReference type="Pfam" id="PF00106">
    <property type="entry name" value="adh_short"/>
    <property type="match status" value="1"/>
</dbReference>
<dbReference type="AlphaFoldDB" id="A0A2V1DAD8"/>
<name>A0A2V1DAD8_9PLEO</name>
<comment type="similarity">
    <text evidence="1">Belongs to the short-chain dehydrogenases/reductases (SDR) family.</text>
</comment>
<evidence type="ECO:0000313" key="4">
    <source>
        <dbReference type="Proteomes" id="UP000244855"/>
    </source>
</evidence>
<protein>
    <submittedName>
        <fullName evidence="3">NAD(P)-binding protein</fullName>
    </submittedName>
</protein>
<dbReference type="PANTHER" id="PTHR43008:SF8">
    <property type="entry name" value="BENZIL REDUCTASE ((S)-BENZOIN FORMING) IRC24"/>
    <property type="match status" value="1"/>
</dbReference>
<evidence type="ECO:0000256" key="1">
    <source>
        <dbReference type="ARBA" id="ARBA00006484"/>
    </source>
</evidence>
<gene>
    <name evidence="3" type="ORF">DM02DRAFT_720935</name>
</gene>
<dbReference type="GO" id="GO:0050664">
    <property type="term" value="F:oxidoreductase activity, acting on NAD(P)H, oxygen as acceptor"/>
    <property type="evidence" value="ECO:0007669"/>
    <property type="project" value="TreeGrafter"/>
</dbReference>
<dbReference type="PRINTS" id="PR00081">
    <property type="entry name" value="GDHRDH"/>
</dbReference>
<keyword evidence="4" id="KW-1185">Reference proteome</keyword>
<evidence type="ECO:0000313" key="3">
    <source>
        <dbReference type="EMBL" id="PVH95097.1"/>
    </source>
</evidence>
<dbReference type="Proteomes" id="UP000244855">
    <property type="component" value="Unassembled WGS sequence"/>
</dbReference>
<dbReference type="PANTHER" id="PTHR43008">
    <property type="entry name" value="BENZIL REDUCTASE"/>
    <property type="match status" value="1"/>
</dbReference>
<accession>A0A2V1DAD8</accession>
<proteinExistence type="inferred from homology"/>